<evidence type="ECO:0000313" key="1">
    <source>
        <dbReference type="EMBL" id="CAF4311429.1"/>
    </source>
</evidence>
<dbReference type="AlphaFoldDB" id="A0A820IMF1"/>
<organism evidence="1 2">
    <name type="scientific">Adineta steineri</name>
    <dbReference type="NCBI Taxonomy" id="433720"/>
    <lineage>
        <taxon>Eukaryota</taxon>
        <taxon>Metazoa</taxon>
        <taxon>Spiralia</taxon>
        <taxon>Gnathifera</taxon>
        <taxon>Rotifera</taxon>
        <taxon>Eurotatoria</taxon>
        <taxon>Bdelloidea</taxon>
        <taxon>Adinetida</taxon>
        <taxon>Adinetidae</taxon>
        <taxon>Adineta</taxon>
    </lineage>
</organism>
<dbReference type="EMBL" id="CAJOAY010017473">
    <property type="protein sequence ID" value="CAF4311429.1"/>
    <property type="molecule type" value="Genomic_DNA"/>
</dbReference>
<proteinExistence type="predicted"/>
<accession>A0A820IMF1</accession>
<gene>
    <name evidence="1" type="ORF">OKA104_LOCUS46744</name>
</gene>
<protein>
    <submittedName>
        <fullName evidence="1">Uncharacterized protein</fullName>
    </submittedName>
</protein>
<evidence type="ECO:0000313" key="2">
    <source>
        <dbReference type="Proteomes" id="UP000663881"/>
    </source>
</evidence>
<reference evidence="1" key="1">
    <citation type="submission" date="2021-02" db="EMBL/GenBank/DDBJ databases">
        <authorList>
            <person name="Nowell W R."/>
        </authorList>
    </citation>
    <scope>NUCLEOTIDE SEQUENCE</scope>
</reference>
<comment type="caution">
    <text evidence="1">The sequence shown here is derived from an EMBL/GenBank/DDBJ whole genome shotgun (WGS) entry which is preliminary data.</text>
</comment>
<feature type="non-terminal residue" evidence="1">
    <location>
        <position position="17"/>
    </location>
</feature>
<sequence>MPNSPGAVPMDFVIWGY</sequence>
<dbReference type="Proteomes" id="UP000663881">
    <property type="component" value="Unassembled WGS sequence"/>
</dbReference>
<name>A0A820IMF1_9BILA</name>